<dbReference type="InterPro" id="IPR025870">
    <property type="entry name" value="Glyoxalase-like_dom"/>
</dbReference>
<dbReference type="RefSeq" id="WP_188828854.1">
    <property type="nucleotide sequence ID" value="NZ_BMMW01000002.1"/>
</dbReference>
<dbReference type="EMBL" id="BMMW01000002">
    <property type="protein sequence ID" value="GGK50494.1"/>
    <property type="molecule type" value="Genomic_DNA"/>
</dbReference>
<evidence type="ECO:0000313" key="2">
    <source>
        <dbReference type="EMBL" id="GGK50494.1"/>
    </source>
</evidence>
<dbReference type="Proteomes" id="UP000612956">
    <property type="component" value="Unassembled WGS sequence"/>
</dbReference>
<sequence length="207" mass="22158">MSDLDHLVLATPDFETTLATITRQLGVEPVEGGRHDGRGTRNYLLGLGGDDVYLEIIGPDETQPEPARPRPFGIDTLTEAHLAGWVARTSDIEGALSRAAKIGFPSGEATDMSRTRPDGVTLNWRIALRDFKQPVEVVPFLIDWGASEHPAAALPQAKLVSFSATHPAFRAVNAVLKTFDTSIALTPGIRPTLIATIEGPAGTLTLT</sequence>
<dbReference type="PANTHER" id="PTHR40265:SF1">
    <property type="entry name" value="GLYOXALASE-LIKE DOMAIN-CONTAINING PROTEIN"/>
    <property type="match status" value="1"/>
</dbReference>
<accession>A0A917V8K5</accession>
<dbReference type="InterPro" id="IPR029068">
    <property type="entry name" value="Glyas_Bleomycin-R_OHBP_Dase"/>
</dbReference>
<organism evidence="2 3">
    <name type="scientific">Nocardia camponoti</name>
    <dbReference type="NCBI Taxonomy" id="1616106"/>
    <lineage>
        <taxon>Bacteria</taxon>
        <taxon>Bacillati</taxon>
        <taxon>Actinomycetota</taxon>
        <taxon>Actinomycetes</taxon>
        <taxon>Mycobacteriales</taxon>
        <taxon>Nocardiaceae</taxon>
        <taxon>Nocardia</taxon>
    </lineage>
</organism>
<proteinExistence type="predicted"/>
<comment type="caution">
    <text evidence="2">The sequence shown here is derived from an EMBL/GenBank/DDBJ whole genome shotgun (WGS) entry which is preliminary data.</text>
</comment>
<protein>
    <recommendedName>
        <fullName evidence="1">Glyoxalase-like domain-containing protein</fullName>
    </recommendedName>
</protein>
<gene>
    <name evidence="2" type="ORF">GCM10011591_22550</name>
</gene>
<dbReference type="Gene3D" id="3.10.180.10">
    <property type="entry name" value="2,3-Dihydroxybiphenyl 1,2-Dioxygenase, domain 1"/>
    <property type="match status" value="1"/>
</dbReference>
<feature type="domain" description="Glyoxalase-like" evidence="1">
    <location>
        <begin position="4"/>
        <end position="177"/>
    </location>
</feature>
<name>A0A917V8K5_9NOCA</name>
<keyword evidence="3" id="KW-1185">Reference proteome</keyword>
<dbReference type="SUPFAM" id="SSF54593">
    <property type="entry name" value="Glyoxalase/Bleomycin resistance protein/Dihydroxybiphenyl dioxygenase"/>
    <property type="match status" value="1"/>
</dbReference>
<evidence type="ECO:0000313" key="3">
    <source>
        <dbReference type="Proteomes" id="UP000612956"/>
    </source>
</evidence>
<dbReference type="AlphaFoldDB" id="A0A917V8K5"/>
<dbReference type="Pfam" id="PF13468">
    <property type="entry name" value="Glyoxalase_3"/>
    <property type="match status" value="1"/>
</dbReference>
<reference evidence="2" key="1">
    <citation type="journal article" date="2014" name="Int. J. Syst. Evol. Microbiol.">
        <title>Complete genome sequence of Corynebacterium casei LMG S-19264T (=DSM 44701T), isolated from a smear-ripened cheese.</title>
        <authorList>
            <consortium name="US DOE Joint Genome Institute (JGI-PGF)"/>
            <person name="Walter F."/>
            <person name="Albersmeier A."/>
            <person name="Kalinowski J."/>
            <person name="Ruckert C."/>
        </authorList>
    </citation>
    <scope>NUCLEOTIDE SEQUENCE</scope>
    <source>
        <strain evidence="2">CGMCC 4.7278</strain>
    </source>
</reference>
<evidence type="ECO:0000259" key="1">
    <source>
        <dbReference type="Pfam" id="PF13468"/>
    </source>
</evidence>
<reference evidence="2" key="2">
    <citation type="submission" date="2020-09" db="EMBL/GenBank/DDBJ databases">
        <authorList>
            <person name="Sun Q."/>
            <person name="Zhou Y."/>
        </authorList>
    </citation>
    <scope>NUCLEOTIDE SEQUENCE</scope>
    <source>
        <strain evidence="2">CGMCC 4.7278</strain>
    </source>
</reference>
<dbReference type="PANTHER" id="PTHR40265">
    <property type="entry name" value="BLL2707 PROTEIN"/>
    <property type="match status" value="1"/>
</dbReference>